<proteinExistence type="inferred from homology"/>
<accession>A0A1C4XPV2</accession>
<dbReference type="GO" id="GO:0016020">
    <property type="term" value="C:membrane"/>
    <property type="evidence" value="ECO:0007669"/>
    <property type="project" value="InterPro"/>
</dbReference>
<dbReference type="Proteomes" id="UP000198224">
    <property type="component" value="Chromosome I"/>
</dbReference>
<protein>
    <submittedName>
        <fullName evidence="4">Phosphatidylglycerophosphate synthase</fullName>
    </submittedName>
</protein>
<keyword evidence="3" id="KW-0472">Membrane</keyword>
<dbReference type="RefSeq" id="WP_088991610.1">
    <property type="nucleotide sequence ID" value="NZ_LT607409.1"/>
</dbReference>
<evidence type="ECO:0000313" key="4">
    <source>
        <dbReference type="EMBL" id="SCF10517.1"/>
    </source>
</evidence>
<keyword evidence="1 2" id="KW-0808">Transferase</keyword>
<reference evidence="5" key="1">
    <citation type="submission" date="2016-06" db="EMBL/GenBank/DDBJ databases">
        <authorList>
            <person name="Varghese N."/>
            <person name="Submissions Spin"/>
        </authorList>
    </citation>
    <scope>NUCLEOTIDE SEQUENCE [LARGE SCALE GENOMIC DNA]</scope>
    <source>
        <strain evidence="5">DSM 45160</strain>
    </source>
</reference>
<keyword evidence="3" id="KW-0812">Transmembrane</keyword>
<evidence type="ECO:0000256" key="3">
    <source>
        <dbReference type="SAM" id="Phobius"/>
    </source>
</evidence>
<evidence type="ECO:0000256" key="2">
    <source>
        <dbReference type="RuleBase" id="RU003750"/>
    </source>
</evidence>
<feature type="transmembrane region" description="Helical" evidence="3">
    <location>
        <begin position="33"/>
        <end position="52"/>
    </location>
</feature>
<organism evidence="4 5">
    <name type="scientific">Micromonospora chokoriensis</name>
    <dbReference type="NCBI Taxonomy" id="356851"/>
    <lineage>
        <taxon>Bacteria</taxon>
        <taxon>Bacillati</taxon>
        <taxon>Actinomycetota</taxon>
        <taxon>Actinomycetes</taxon>
        <taxon>Micromonosporales</taxon>
        <taxon>Micromonosporaceae</taxon>
        <taxon>Micromonospora</taxon>
    </lineage>
</organism>
<dbReference type="PROSITE" id="PS00379">
    <property type="entry name" value="CDP_ALCOHOL_P_TRANSF"/>
    <property type="match status" value="1"/>
</dbReference>
<dbReference type="InterPro" id="IPR000462">
    <property type="entry name" value="CDP-OH_P_trans"/>
</dbReference>
<comment type="similarity">
    <text evidence="2">Belongs to the CDP-alcohol phosphatidyltransferase class-I family.</text>
</comment>
<dbReference type="EMBL" id="LT607409">
    <property type="protein sequence ID" value="SCF10517.1"/>
    <property type="molecule type" value="Genomic_DNA"/>
</dbReference>
<dbReference type="GO" id="GO:0008654">
    <property type="term" value="P:phospholipid biosynthetic process"/>
    <property type="evidence" value="ECO:0007669"/>
    <property type="project" value="InterPro"/>
</dbReference>
<dbReference type="InterPro" id="IPR048254">
    <property type="entry name" value="CDP_ALCOHOL_P_TRANSF_CS"/>
</dbReference>
<dbReference type="InterPro" id="IPR043130">
    <property type="entry name" value="CDP-OH_PTrfase_TM_dom"/>
</dbReference>
<sequence length="272" mass="28416">MSTVRTGPVIGLLVQIGVLAVLAQTVGLGPAGWAAGLAYGVALCALLSRGMSRSGAHDLSPADQVTLSRAILVGGVTALAADSFSRPAPVTLMVVLTSVALVLDAVDGYTARRTGTSSELGARFDMEIDSFLVLVLCLHVAPSVGGWVLAIGAMRYVFVAASWVLGWMRGSLPPRYWRKVVAAIQGVVLTVAMGGALPGPLTTVVLVASLALLIESFGRDVVWLWTTRHVRRALAHDAAEDRRPAVVHGTADGLPWPEQRTVAVARSGIARV</sequence>
<name>A0A1C4XPV2_9ACTN</name>
<dbReference type="Pfam" id="PF01066">
    <property type="entry name" value="CDP-OH_P_transf"/>
    <property type="match status" value="1"/>
</dbReference>
<dbReference type="Gene3D" id="1.20.120.1760">
    <property type="match status" value="1"/>
</dbReference>
<gene>
    <name evidence="4" type="ORF">GA0070612_3831</name>
</gene>
<keyword evidence="3" id="KW-1133">Transmembrane helix</keyword>
<dbReference type="AlphaFoldDB" id="A0A1C4XPV2"/>
<feature type="transmembrane region" description="Helical" evidence="3">
    <location>
        <begin position="203"/>
        <end position="225"/>
    </location>
</feature>
<keyword evidence="5" id="KW-1185">Reference proteome</keyword>
<dbReference type="GO" id="GO:0016780">
    <property type="term" value="F:phosphotransferase activity, for other substituted phosphate groups"/>
    <property type="evidence" value="ECO:0007669"/>
    <property type="project" value="InterPro"/>
</dbReference>
<evidence type="ECO:0000256" key="1">
    <source>
        <dbReference type="ARBA" id="ARBA00022679"/>
    </source>
</evidence>
<evidence type="ECO:0000313" key="5">
    <source>
        <dbReference type="Proteomes" id="UP000198224"/>
    </source>
</evidence>